<dbReference type="GO" id="GO:0004888">
    <property type="term" value="F:transmembrane signaling receptor activity"/>
    <property type="evidence" value="ECO:0007669"/>
    <property type="project" value="InterPro"/>
</dbReference>
<keyword evidence="2" id="KW-1003">Cell membrane</keyword>
<dbReference type="EMBL" id="SRLB01000008">
    <property type="protein sequence ID" value="TGD99486.1"/>
    <property type="molecule type" value="Genomic_DNA"/>
</dbReference>
<feature type="domain" description="Methyl-accepting transducer" evidence="7">
    <location>
        <begin position="158"/>
        <end position="394"/>
    </location>
</feature>
<evidence type="ECO:0000313" key="10">
    <source>
        <dbReference type="EMBL" id="TGD99486.1"/>
    </source>
</evidence>
<dbReference type="SMART" id="SM00304">
    <property type="entry name" value="HAMP"/>
    <property type="match status" value="1"/>
</dbReference>
<dbReference type="GO" id="GO:0006935">
    <property type="term" value="P:chemotaxis"/>
    <property type="evidence" value="ECO:0007669"/>
    <property type="project" value="InterPro"/>
</dbReference>
<comment type="similarity">
    <text evidence="4">Belongs to the methyl-accepting chemotaxis (MCP) protein family.</text>
</comment>
<comment type="subcellular location">
    <subcellularLocation>
        <location evidence="1">Cell inner membrane</location>
        <topology evidence="1">Multi-pass membrane protein</topology>
    </subcellularLocation>
</comment>
<dbReference type="Proteomes" id="UP000297535">
    <property type="component" value="Unassembled WGS sequence"/>
</dbReference>
<evidence type="ECO:0000256" key="2">
    <source>
        <dbReference type="ARBA" id="ARBA00022519"/>
    </source>
</evidence>
<dbReference type="InterPro" id="IPR000727">
    <property type="entry name" value="T_SNARE_dom"/>
</dbReference>
<keyword evidence="3 5" id="KW-0807">Transducer</keyword>
<keyword evidence="6" id="KW-1133">Transmembrane helix</keyword>
<evidence type="ECO:0000259" key="7">
    <source>
        <dbReference type="PROSITE" id="PS50111"/>
    </source>
</evidence>
<dbReference type="Gene3D" id="1.10.8.500">
    <property type="entry name" value="HAMP domain in histidine kinase"/>
    <property type="match status" value="1"/>
</dbReference>
<dbReference type="GO" id="GO:0005886">
    <property type="term" value="C:plasma membrane"/>
    <property type="evidence" value="ECO:0007669"/>
    <property type="project" value="UniProtKB-SubCell"/>
</dbReference>
<accession>A0A4Z0NSZ3</accession>
<dbReference type="PROSITE" id="PS50885">
    <property type="entry name" value="HAMP"/>
    <property type="match status" value="1"/>
</dbReference>
<dbReference type="Gene3D" id="1.10.287.950">
    <property type="entry name" value="Methyl-accepting chemotaxis protein"/>
    <property type="match status" value="1"/>
</dbReference>
<dbReference type="PROSITE" id="PS50111">
    <property type="entry name" value="CHEMOTAXIS_TRANSDUC_2"/>
    <property type="match status" value="1"/>
</dbReference>
<keyword evidence="6" id="KW-0812">Transmembrane</keyword>
<dbReference type="AlphaFoldDB" id="A0A4Z0NSZ3"/>
<sequence length="414" mass="42818">MHLSLNGMIQPTNEVLTRLSNYQLTETKNEFASAQTVAVWSKTLLTMCLVAAILASAFGVFTVLVGVTRPLLVTTGVMTRLAGNDLTVTIEGTERRDEIGAMARAVQVFKDAMIAKREADEAGAIENAAKMRRAQALDALTQQFEAQVSALTQGLSAASNEMEVTARSMNDTATATTGHSVSVASAAEQASANVQTVAAASEEMASSIHEIAGQVTRSSAIAERAASDAQRTDAMIRKLSSSAERIGDVVALITNIAGQTNLLALNATIEAARAGEAGRGFAVVAGEVKMLAGQTAKATETIAGHISAVQGETREAVEAIQAIGRTIAELRTISMSVAAAMEEQGAATQEIVRNVTQAAQGTHSVTVSIVQVKDGAGSTGAASAQVLGAAQELAQHASRLDAEVTRFLAAVRAA</sequence>
<evidence type="ECO:0000256" key="5">
    <source>
        <dbReference type="PROSITE-ProRule" id="PRU00284"/>
    </source>
</evidence>
<dbReference type="InterPro" id="IPR004089">
    <property type="entry name" value="MCPsignal_dom"/>
</dbReference>
<feature type="transmembrane region" description="Helical" evidence="6">
    <location>
        <begin position="44"/>
        <end position="67"/>
    </location>
</feature>
<proteinExistence type="inferred from homology"/>
<dbReference type="SUPFAM" id="SSF58104">
    <property type="entry name" value="Methyl-accepting chemotaxis protein (MCP) signaling domain"/>
    <property type="match status" value="1"/>
</dbReference>
<dbReference type="InterPro" id="IPR003660">
    <property type="entry name" value="HAMP_dom"/>
</dbReference>
<dbReference type="Pfam" id="PF00015">
    <property type="entry name" value="MCPsignal"/>
    <property type="match status" value="1"/>
</dbReference>
<evidence type="ECO:0000256" key="3">
    <source>
        <dbReference type="ARBA" id="ARBA00023224"/>
    </source>
</evidence>
<reference evidence="10 11" key="1">
    <citation type="submission" date="2019-04" db="EMBL/GenBank/DDBJ databases">
        <authorList>
            <person name="Feng G."/>
            <person name="Zhu H."/>
        </authorList>
    </citation>
    <scope>NUCLEOTIDE SEQUENCE [LARGE SCALE GENOMIC DNA]</scope>
    <source>
        <strain evidence="10 11">6HR-1</strain>
    </source>
</reference>
<dbReference type="SMART" id="SM00283">
    <property type="entry name" value="MA"/>
    <property type="match status" value="1"/>
</dbReference>
<feature type="domain" description="T-SNARE coiled-coil homology" evidence="8">
    <location>
        <begin position="310"/>
        <end position="372"/>
    </location>
</feature>
<keyword evidence="11" id="KW-1185">Reference proteome</keyword>
<dbReference type="PRINTS" id="PR00260">
    <property type="entry name" value="CHEMTRNSDUCR"/>
</dbReference>
<evidence type="ECO:0000256" key="4">
    <source>
        <dbReference type="ARBA" id="ARBA00029447"/>
    </source>
</evidence>
<dbReference type="PROSITE" id="PS50192">
    <property type="entry name" value="T_SNARE"/>
    <property type="match status" value="1"/>
</dbReference>
<dbReference type="OrthoDB" id="3378718at2"/>
<evidence type="ECO:0000259" key="8">
    <source>
        <dbReference type="PROSITE" id="PS50192"/>
    </source>
</evidence>
<dbReference type="PANTHER" id="PTHR32089:SF112">
    <property type="entry name" value="LYSOZYME-LIKE PROTEIN-RELATED"/>
    <property type="match status" value="1"/>
</dbReference>
<protein>
    <submittedName>
        <fullName evidence="10">Methyl-accepting chemotaxis protein</fullName>
    </submittedName>
</protein>
<organism evidence="10 11">
    <name type="scientific">Methylobacterium nonmethylotrophicum</name>
    <dbReference type="NCBI Taxonomy" id="1141884"/>
    <lineage>
        <taxon>Bacteria</taxon>
        <taxon>Pseudomonadati</taxon>
        <taxon>Pseudomonadota</taxon>
        <taxon>Alphaproteobacteria</taxon>
        <taxon>Hyphomicrobiales</taxon>
        <taxon>Methylobacteriaceae</taxon>
        <taxon>Methylobacterium</taxon>
    </lineage>
</organism>
<gene>
    <name evidence="10" type="ORF">EU555_12425</name>
</gene>
<dbReference type="PANTHER" id="PTHR32089">
    <property type="entry name" value="METHYL-ACCEPTING CHEMOTAXIS PROTEIN MCPB"/>
    <property type="match status" value="1"/>
</dbReference>
<dbReference type="InterPro" id="IPR004090">
    <property type="entry name" value="Chemotax_Me-accpt_rcpt"/>
</dbReference>
<keyword evidence="6" id="KW-0472">Membrane</keyword>
<dbReference type="CDD" id="cd06225">
    <property type="entry name" value="HAMP"/>
    <property type="match status" value="1"/>
</dbReference>
<dbReference type="Pfam" id="PF00672">
    <property type="entry name" value="HAMP"/>
    <property type="match status" value="1"/>
</dbReference>
<feature type="domain" description="HAMP" evidence="9">
    <location>
        <begin position="65"/>
        <end position="118"/>
    </location>
</feature>
<evidence type="ECO:0000313" key="11">
    <source>
        <dbReference type="Proteomes" id="UP000297535"/>
    </source>
</evidence>
<comment type="caution">
    <text evidence="10">The sequence shown here is derived from an EMBL/GenBank/DDBJ whole genome shotgun (WGS) entry which is preliminary data.</text>
</comment>
<dbReference type="GO" id="GO:0007165">
    <property type="term" value="P:signal transduction"/>
    <property type="evidence" value="ECO:0007669"/>
    <property type="project" value="UniProtKB-KW"/>
</dbReference>
<evidence type="ECO:0000256" key="1">
    <source>
        <dbReference type="ARBA" id="ARBA00004429"/>
    </source>
</evidence>
<evidence type="ECO:0000259" key="9">
    <source>
        <dbReference type="PROSITE" id="PS50885"/>
    </source>
</evidence>
<name>A0A4Z0NSZ3_9HYPH</name>
<evidence type="ECO:0000256" key="6">
    <source>
        <dbReference type="SAM" id="Phobius"/>
    </source>
</evidence>
<keyword evidence="2" id="KW-0997">Cell inner membrane</keyword>